<evidence type="ECO:0000313" key="2">
    <source>
        <dbReference type="EMBL" id="CEM63137.1"/>
    </source>
</evidence>
<dbReference type="EMBL" id="CDNC01000048">
    <property type="protein sequence ID" value="CEM63134.1"/>
    <property type="molecule type" value="Genomic_DNA"/>
</dbReference>
<accession>A0A0B7GZR8</accession>
<dbReference type="Proteomes" id="UP000042527">
    <property type="component" value="Unassembled WGS sequence"/>
</dbReference>
<keyword evidence="3" id="KW-1185">Reference proteome</keyword>
<reference evidence="2 3" key="1">
    <citation type="submission" date="2015-01" db="EMBL/GenBank/DDBJ databases">
        <authorList>
            <person name="Manzoor Shahid"/>
            <person name="Zubair Saima"/>
        </authorList>
    </citation>
    <scope>NUCLEOTIDE SEQUENCE [LARGE SCALE GENOMIC DNA]</scope>
    <source>
        <strain evidence="2 3">V1</strain>
    </source>
</reference>
<name>A0A0B7GZR8_TREPH</name>
<dbReference type="AlphaFoldDB" id="A0A0B7GZR8"/>
<organism evidence="2 3">
    <name type="scientific">Treponema phagedenis</name>
    <dbReference type="NCBI Taxonomy" id="162"/>
    <lineage>
        <taxon>Bacteria</taxon>
        <taxon>Pseudomonadati</taxon>
        <taxon>Spirochaetota</taxon>
        <taxon>Spirochaetia</taxon>
        <taxon>Spirochaetales</taxon>
        <taxon>Treponemataceae</taxon>
        <taxon>Treponema</taxon>
    </lineage>
</organism>
<gene>
    <name evidence="1" type="ORF">TPHV1_60122</name>
    <name evidence="2" type="ORF">TPHV1_60125</name>
</gene>
<evidence type="ECO:0000313" key="1">
    <source>
        <dbReference type="EMBL" id="CEM63134.1"/>
    </source>
</evidence>
<proteinExistence type="predicted"/>
<protein>
    <submittedName>
        <fullName evidence="2">Uncharacterized protein</fullName>
    </submittedName>
</protein>
<evidence type="ECO:0000313" key="3">
    <source>
        <dbReference type="Proteomes" id="UP000042527"/>
    </source>
</evidence>
<dbReference type="EMBL" id="CDNC01000048">
    <property type="protein sequence ID" value="CEM63137.1"/>
    <property type="molecule type" value="Genomic_DNA"/>
</dbReference>
<sequence length="74" mass="8355">MGSLPWECLHPHPVCHYVGRVFTRMGVRCSRHVDAQLAVDTVTHRAEKYSLEGVLLHSDQGATVYITCVPRKTH</sequence>